<proteinExistence type="predicted"/>
<reference evidence="1 2" key="1">
    <citation type="submission" date="2019-09" db="EMBL/GenBank/DDBJ databases">
        <title>A chromosome-level genome assembly of the Chinese tupelo Nyssa sinensis.</title>
        <authorList>
            <person name="Yang X."/>
            <person name="Kang M."/>
            <person name="Yang Y."/>
            <person name="Xiong H."/>
            <person name="Wang M."/>
            <person name="Zhang Z."/>
            <person name="Wang Z."/>
            <person name="Wu H."/>
            <person name="Ma T."/>
            <person name="Liu J."/>
            <person name="Xi Z."/>
        </authorList>
    </citation>
    <scope>NUCLEOTIDE SEQUENCE [LARGE SCALE GENOMIC DNA]</scope>
    <source>
        <strain evidence="1">J267</strain>
        <tissue evidence="1">Leaf</tissue>
    </source>
</reference>
<keyword evidence="2" id="KW-1185">Reference proteome</keyword>
<gene>
    <name evidence="1" type="ORF">F0562_020945</name>
</gene>
<evidence type="ECO:0000313" key="2">
    <source>
        <dbReference type="Proteomes" id="UP000325577"/>
    </source>
</evidence>
<dbReference type="PANTHER" id="PTHR33070:SF129">
    <property type="entry name" value="DUF241 DOMAIN PROTEIN"/>
    <property type="match status" value="1"/>
</dbReference>
<sequence length="352" mass="39758">MASSSFRSKTRFHARSVSFPSRLHPINPQFDEHLCRVSATEETSSSLSSISNKISGLEDLYDCMDDLLLLPQTQQAFLQERHEKWVGEALEGHLTLLDVCATAKDVFSQTRQNVQQLLSTLRRKRDPNDFGGYLISRKKEKKVIQKSIKDLKIIKNKHTLLAMNKDHETVAIVSMLNEVEAVTLDVFESLLSYTAGTKKEGEEGDLEIPKGFKEYQKQQILLAMDKDHETVAIVSMLNEVEAVTLAVFESLLSYIAGTKVQSRPSGWSLISKLMHHKTVSSQDKETDTNEFERIDAALHSLIGDHKTSKSDNILHNQLGKLESSIQDLEEGLESLFRRVIKTRVSLLNVVNH</sequence>
<dbReference type="AlphaFoldDB" id="A0A5J5BY32"/>
<dbReference type="InterPro" id="IPR004320">
    <property type="entry name" value="BPS1_pln"/>
</dbReference>
<accession>A0A5J5BY32</accession>
<dbReference type="Pfam" id="PF03087">
    <property type="entry name" value="BPS1"/>
    <property type="match status" value="2"/>
</dbReference>
<protein>
    <recommendedName>
        <fullName evidence="3">DUF241 domain protein</fullName>
    </recommendedName>
</protein>
<dbReference type="PANTHER" id="PTHR33070">
    <property type="entry name" value="OS06G0725500 PROTEIN"/>
    <property type="match status" value="1"/>
</dbReference>
<evidence type="ECO:0008006" key="3">
    <source>
        <dbReference type="Google" id="ProtNLM"/>
    </source>
</evidence>
<evidence type="ECO:0000313" key="1">
    <source>
        <dbReference type="EMBL" id="KAA8546161.1"/>
    </source>
</evidence>
<dbReference type="OrthoDB" id="1701699at2759"/>
<dbReference type="GO" id="GO:0048364">
    <property type="term" value="P:root development"/>
    <property type="evidence" value="ECO:0007669"/>
    <property type="project" value="InterPro"/>
</dbReference>
<dbReference type="Proteomes" id="UP000325577">
    <property type="component" value="Linkage Group LG10"/>
</dbReference>
<dbReference type="EMBL" id="CM018033">
    <property type="protein sequence ID" value="KAA8546161.1"/>
    <property type="molecule type" value="Genomic_DNA"/>
</dbReference>
<organism evidence="1 2">
    <name type="scientific">Nyssa sinensis</name>
    <dbReference type="NCBI Taxonomy" id="561372"/>
    <lineage>
        <taxon>Eukaryota</taxon>
        <taxon>Viridiplantae</taxon>
        <taxon>Streptophyta</taxon>
        <taxon>Embryophyta</taxon>
        <taxon>Tracheophyta</taxon>
        <taxon>Spermatophyta</taxon>
        <taxon>Magnoliopsida</taxon>
        <taxon>eudicotyledons</taxon>
        <taxon>Gunneridae</taxon>
        <taxon>Pentapetalae</taxon>
        <taxon>asterids</taxon>
        <taxon>Cornales</taxon>
        <taxon>Nyssaceae</taxon>
        <taxon>Nyssa</taxon>
    </lineage>
</organism>
<dbReference type="GO" id="GO:0048367">
    <property type="term" value="P:shoot system development"/>
    <property type="evidence" value="ECO:0007669"/>
    <property type="project" value="InterPro"/>
</dbReference>
<name>A0A5J5BY32_9ASTE</name>